<name>A0ABQ3P1M4_9ACTN</name>
<evidence type="ECO:0000313" key="2">
    <source>
        <dbReference type="EMBL" id="GHI18923.1"/>
    </source>
</evidence>
<dbReference type="EMBL" id="BNDW01000004">
    <property type="protein sequence ID" value="GHI18923.1"/>
    <property type="molecule type" value="Genomic_DNA"/>
</dbReference>
<organism evidence="2 3">
    <name type="scientific">Streptomyces hydrogenans</name>
    <dbReference type="NCBI Taxonomy" id="1873719"/>
    <lineage>
        <taxon>Bacteria</taxon>
        <taxon>Bacillati</taxon>
        <taxon>Actinomycetota</taxon>
        <taxon>Actinomycetes</taxon>
        <taxon>Kitasatosporales</taxon>
        <taxon>Streptomycetaceae</taxon>
        <taxon>Streptomyces</taxon>
    </lineage>
</organism>
<reference evidence="2" key="1">
    <citation type="submission" date="2024-05" db="EMBL/GenBank/DDBJ databases">
        <title>Whole genome shotgun sequence of Streptomyces hydrogenans NBRC 13475.</title>
        <authorList>
            <person name="Komaki H."/>
            <person name="Tamura T."/>
        </authorList>
    </citation>
    <scope>NUCLEOTIDE SEQUENCE</scope>
    <source>
        <strain evidence="2">NBRC 13475</strain>
    </source>
</reference>
<sequence length="100" mass="10156">MIDSHSPVKTHGYTRADASVYVRPLEKTNPGNLPNAEDHYSAPSGTDYASGSGAAVTPSSASLALPPDRVPDAALAGSAPGAPHRLRPAAANSVRRDGAP</sequence>
<feature type="region of interest" description="Disordered" evidence="1">
    <location>
        <begin position="1"/>
        <end position="100"/>
    </location>
</feature>
<evidence type="ECO:0000256" key="1">
    <source>
        <dbReference type="SAM" id="MobiDB-lite"/>
    </source>
</evidence>
<proteinExistence type="predicted"/>
<keyword evidence="3" id="KW-1185">Reference proteome</keyword>
<dbReference type="Proteomes" id="UP001052739">
    <property type="component" value="Unassembled WGS sequence"/>
</dbReference>
<gene>
    <name evidence="2" type="ORF">Shyd_02940</name>
</gene>
<accession>A0ABQ3P1M4</accession>
<protein>
    <submittedName>
        <fullName evidence="2">Uncharacterized protein</fullName>
    </submittedName>
</protein>
<evidence type="ECO:0000313" key="3">
    <source>
        <dbReference type="Proteomes" id="UP001052739"/>
    </source>
</evidence>
<comment type="caution">
    <text evidence="2">The sequence shown here is derived from an EMBL/GenBank/DDBJ whole genome shotgun (WGS) entry which is preliminary data.</text>
</comment>